<feature type="signal peptide" evidence="2">
    <location>
        <begin position="1"/>
        <end position="19"/>
    </location>
</feature>
<feature type="transmembrane region" description="Helical" evidence="1">
    <location>
        <begin position="448"/>
        <end position="471"/>
    </location>
</feature>
<protein>
    <submittedName>
        <fullName evidence="3">Protein BatD</fullName>
    </submittedName>
</protein>
<dbReference type="AlphaFoldDB" id="A0A7K1XYA6"/>
<keyword evidence="1" id="KW-1133">Transmembrane helix</keyword>
<dbReference type="InterPro" id="IPR025738">
    <property type="entry name" value="BatD"/>
</dbReference>
<dbReference type="EMBL" id="WVHS01000002">
    <property type="protein sequence ID" value="MXV15729.1"/>
    <property type="molecule type" value="Genomic_DNA"/>
</dbReference>
<reference evidence="3 4" key="1">
    <citation type="submission" date="2019-11" db="EMBL/GenBank/DDBJ databases">
        <title>Pedobacter sp. HMF7056 Genome sequencing and assembly.</title>
        <authorList>
            <person name="Kang H."/>
            <person name="Kim H."/>
            <person name="Joh K."/>
        </authorList>
    </citation>
    <scope>NUCLEOTIDE SEQUENCE [LARGE SCALE GENOMIC DNA]</scope>
    <source>
        <strain evidence="3 4">HMF7056</strain>
    </source>
</reference>
<sequence>MKKSVIFSVMLCWSAFVLGQGVKFTASADRAQVGKGEQFEVSFSLNANADKFAPPDFSGLEVLAGPNMSSSMTSVNGNTSMSIGYSYVLVATREGNYTIGAATAEVNGRRYSTQPLKIQVVNGRPTQQSRNARRDDEPEALNADLSKELFIRAVVDKSTVYQGEQLTLSYRLYTRIPLLNSEAGKIPDLNGFWSQEIASNGQNTQWRKEVYKGVAYNVADIKQSILFPEHSGKLVIDPLEMIFMVRQQTRPRDMMEEFFGSYKEARVIVKSAPVTITAKPLPEAGKPEGFSGAVGKFWIEASADKKALKTNEALNYKVKITGSGNLKLLKDLPIEFPEDFEKYDPKLTDKISESLAGVSGSRTYEYLLIPRHEGNFTIGPKSFSYFNPYENKYVTLPISPSPVKVNKGKDEGNVTALAGGQQDVKLLDKDIRYIKTGDTEPGKAGEGWYGSGLFYFLLSVGPIAIAAALLYRKWDERNNSDPVRVKSRLAGKLASKHLASAQARLAAGQQREFYDDLFKGLYGYLANKLNIPYAGLNRENIADSLNARAVDAKLVRSLQETLDLCEMARYSPVQGISPGEVFEKSKKIIADIEGSI</sequence>
<evidence type="ECO:0000256" key="1">
    <source>
        <dbReference type="SAM" id="Phobius"/>
    </source>
</evidence>
<evidence type="ECO:0000313" key="4">
    <source>
        <dbReference type="Proteomes" id="UP000451233"/>
    </source>
</evidence>
<keyword evidence="2" id="KW-0732">Signal</keyword>
<name>A0A7K1XYA6_9SPHI</name>
<organism evidence="3 4">
    <name type="scientific">Hufsiella ginkgonis</name>
    <dbReference type="NCBI Taxonomy" id="2695274"/>
    <lineage>
        <taxon>Bacteria</taxon>
        <taxon>Pseudomonadati</taxon>
        <taxon>Bacteroidota</taxon>
        <taxon>Sphingobacteriia</taxon>
        <taxon>Sphingobacteriales</taxon>
        <taxon>Sphingobacteriaceae</taxon>
        <taxon>Hufsiella</taxon>
    </lineage>
</organism>
<dbReference type="Pfam" id="PF13584">
    <property type="entry name" value="BatD"/>
    <property type="match status" value="2"/>
</dbReference>
<feature type="chain" id="PRO_5029729252" evidence="2">
    <location>
        <begin position="20"/>
        <end position="596"/>
    </location>
</feature>
<dbReference type="PANTHER" id="PTHR40940">
    <property type="entry name" value="PROTEIN BATD-RELATED"/>
    <property type="match status" value="1"/>
</dbReference>
<gene>
    <name evidence="3" type="ORF">GS398_10475</name>
</gene>
<keyword evidence="4" id="KW-1185">Reference proteome</keyword>
<keyword evidence="1" id="KW-0812">Transmembrane</keyword>
<evidence type="ECO:0000256" key="2">
    <source>
        <dbReference type="SAM" id="SignalP"/>
    </source>
</evidence>
<accession>A0A7K1XYA6</accession>
<proteinExistence type="predicted"/>
<comment type="caution">
    <text evidence="3">The sequence shown here is derived from an EMBL/GenBank/DDBJ whole genome shotgun (WGS) entry which is preliminary data.</text>
</comment>
<evidence type="ECO:0000313" key="3">
    <source>
        <dbReference type="EMBL" id="MXV15729.1"/>
    </source>
</evidence>
<keyword evidence="1" id="KW-0472">Membrane</keyword>
<dbReference type="RefSeq" id="WP_160906705.1">
    <property type="nucleotide sequence ID" value="NZ_WVHS01000002.1"/>
</dbReference>
<dbReference type="Proteomes" id="UP000451233">
    <property type="component" value="Unassembled WGS sequence"/>
</dbReference>
<dbReference type="PANTHER" id="PTHR40940:SF2">
    <property type="entry name" value="BATD"/>
    <property type="match status" value="1"/>
</dbReference>